<reference evidence="1" key="1">
    <citation type="submission" date="2018-05" db="EMBL/GenBank/DDBJ databases">
        <authorList>
            <person name="Lanie J.A."/>
            <person name="Ng W.-L."/>
            <person name="Kazmierczak K.M."/>
            <person name="Andrzejewski T.M."/>
            <person name="Davidsen T.M."/>
            <person name="Wayne K.J."/>
            <person name="Tettelin H."/>
            <person name="Glass J.I."/>
            <person name="Rusch D."/>
            <person name="Podicherti R."/>
            <person name="Tsui H.-C.T."/>
            <person name="Winkler M.E."/>
        </authorList>
    </citation>
    <scope>NUCLEOTIDE SEQUENCE</scope>
</reference>
<sequence>MLLINQSVLKRFITSNDGKSDVKYKWTHGATEDYLGLGMIFYALTYFYKFKSCIVLGSGGGFVPRIIRQAQWDIKDLGFGKEEDYHVYLVDAKNGINGITDWGEDDWFIKRFYIDTIVDTTEKAYYDYFVRRNIKADMIHIDAGHSLEDVERDFELYSKLLNKNGIMTIHDVDSDWNETIQTTETETYDKCEGPSEFIKKLDKKKWRLITLMDYTPKAEHPTSSGLAVIQKNE</sequence>
<evidence type="ECO:0008006" key="2">
    <source>
        <dbReference type="Google" id="ProtNLM"/>
    </source>
</evidence>
<dbReference type="InterPro" id="IPR029063">
    <property type="entry name" value="SAM-dependent_MTases_sf"/>
</dbReference>
<dbReference type="Pfam" id="PF13578">
    <property type="entry name" value="Methyltransf_24"/>
    <property type="match status" value="1"/>
</dbReference>
<evidence type="ECO:0000313" key="1">
    <source>
        <dbReference type="EMBL" id="SVA93616.1"/>
    </source>
</evidence>
<dbReference type="AlphaFoldDB" id="A0A381ZWG9"/>
<gene>
    <name evidence="1" type="ORF">METZ01_LOCUS146470</name>
</gene>
<dbReference type="EMBL" id="UINC01022943">
    <property type="protein sequence ID" value="SVA93616.1"/>
    <property type="molecule type" value="Genomic_DNA"/>
</dbReference>
<protein>
    <recommendedName>
        <fullName evidence="2">Methyltransferase domain-containing protein</fullName>
    </recommendedName>
</protein>
<organism evidence="1">
    <name type="scientific">marine metagenome</name>
    <dbReference type="NCBI Taxonomy" id="408172"/>
    <lineage>
        <taxon>unclassified sequences</taxon>
        <taxon>metagenomes</taxon>
        <taxon>ecological metagenomes</taxon>
    </lineage>
</organism>
<proteinExistence type="predicted"/>
<accession>A0A381ZWG9</accession>
<dbReference type="Gene3D" id="3.40.50.150">
    <property type="entry name" value="Vaccinia Virus protein VP39"/>
    <property type="match status" value="1"/>
</dbReference>
<dbReference type="SUPFAM" id="SSF53335">
    <property type="entry name" value="S-adenosyl-L-methionine-dependent methyltransferases"/>
    <property type="match status" value="1"/>
</dbReference>
<name>A0A381ZWG9_9ZZZZ</name>